<dbReference type="Proteomes" id="UP000182350">
    <property type="component" value="Unassembled WGS sequence"/>
</dbReference>
<dbReference type="RefSeq" id="WP_072326249.1">
    <property type="nucleotide sequence ID" value="NZ_FPJW01000006.1"/>
</dbReference>
<accession>A0A1K1XNI3</accession>
<keyword evidence="1" id="KW-0472">Membrane</keyword>
<organism evidence="2 3">
    <name type="scientific">Marinospirillum alkaliphilum DSM 21637</name>
    <dbReference type="NCBI Taxonomy" id="1122209"/>
    <lineage>
        <taxon>Bacteria</taxon>
        <taxon>Pseudomonadati</taxon>
        <taxon>Pseudomonadota</taxon>
        <taxon>Gammaproteobacteria</taxon>
        <taxon>Oceanospirillales</taxon>
        <taxon>Oceanospirillaceae</taxon>
        <taxon>Marinospirillum</taxon>
    </lineage>
</organism>
<proteinExistence type="predicted"/>
<dbReference type="STRING" id="1122209.SAMN02745752_01947"/>
<evidence type="ECO:0000313" key="3">
    <source>
        <dbReference type="Proteomes" id="UP000182350"/>
    </source>
</evidence>
<sequence>MKRAISLILILMGVLLLYWGYDLQQQLDMQLIRQITGETPEQVWQYYVTGGIALAVGAYGVWKYR</sequence>
<dbReference type="AlphaFoldDB" id="A0A1K1XNI3"/>
<evidence type="ECO:0000256" key="1">
    <source>
        <dbReference type="SAM" id="Phobius"/>
    </source>
</evidence>
<keyword evidence="3" id="KW-1185">Reference proteome</keyword>
<protein>
    <recommendedName>
        <fullName evidence="4">DUF3185 family protein</fullName>
    </recommendedName>
</protein>
<dbReference type="EMBL" id="FPJW01000006">
    <property type="protein sequence ID" value="SFX51281.1"/>
    <property type="molecule type" value="Genomic_DNA"/>
</dbReference>
<evidence type="ECO:0008006" key="4">
    <source>
        <dbReference type="Google" id="ProtNLM"/>
    </source>
</evidence>
<evidence type="ECO:0000313" key="2">
    <source>
        <dbReference type="EMBL" id="SFX51281.1"/>
    </source>
</evidence>
<feature type="transmembrane region" description="Helical" evidence="1">
    <location>
        <begin position="7"/>
        <end position="24"/>
    </location>
</feature>
<dbReference type="InterPro" id="IPR021521">
    <property type="entry name" value="DUF3185"/>
</dbReference>
<name>A0A1K1XNI3_9GAMM</name>
<keyword evidence="1" id="KW-1133">Transmembrane helix</keyword>
<reference evidence="2 3" key="1">
    <citation type="submission" date="2016-11" db="EMBL/GenBank/DDBJ databases">
        <authorList>
            <person name="Jaros S."/>
            <person name="Januszkiewicz K."/>
            <person name="Wedrychowicz H."/>
        </authorList>
    </citation>
    <scope>NUCLEOTIDE SEQUENCE [LARGE SCALE GENOMIC DNA]</scope>
    <source>
        <strain evidence="2 3">DSM 21637</strain>
    </source>
</reference>
<dbReference type="Pfam" id="PF11381">
    <property type="entry name" value="DUF3185"/>
    <property type="match status" value="1"/>
</dbReference>
<feature type="transmembrane region" description="Helical" evidence="1">
    <location>
        <begin position="44"/>
        <end position="62"/>
    </location>
</feature>
<keyword evidence="1" id="KW-0812">Transmembrane</keyword>
<gene>
    <name evidence="2" type="ORF">SAMN02745752_01947</name>
</gene>
<dbReference type="OrthoDB" id="6121560at2"/>